<evidence type="ECO:0000256" key="1">
    <source>
        <dbReference type="ARBA" id="ARBA00004180"/>
    </source>
</evidence>
<evidence type="ECO:0000256" key="2">
    <source>
        <dbReference type="ARBA" id="ARBA00005263"/>
    </source>
</evidence>
<evidence type="ECO:0000256" key="7">
    <source>
        <dbReference type="SAM" id="Coils"/>
    </source>
</evidence>
<feature type="coiled-coil region" evidence="7">
    <location>
        <begin position="111"/>
        <end position="168"/>
    </location>
</feature>
<dbReference type="Proteomes" id="UP001498771">
    <property type="component" value="Unassembled WGS sequence"/>
</dbReference>
<evidence type="ECO:0000313" key="9">
    <source>
        <dbReference type="Proteomes" id="UP001498771"/>
    </source>
</evidence>
<dbReference type="PANTHER" id="PTHR10639:SF7">
    <property type="entry name" value="CLATHRIN LIGHT CHAIN"/>
    <property type="match status" value="1"/>
</dbReference>
<gene>
    <name evidence="8" type="ORF">BZA70DRAFT_58914</name>
</gene>
<protein>
    <recommendedName>
        <fullName evidence="6">Clathrin light chain</fullName>
    </recommendedName>
</protein>
<keyword evidence="3 6" id="KW-0472">Membrane</keyword>
<comment type="similarity">
    <text evidence="2 6">Belongs to the clathrin light chain family.</text>
</comment>
<dbReference type="GeneID" id="90040752"/>
<dbReference type="Pfam" id="PF01086">
    <property type="entry name" value="Clathrin_lg_ch"/>
    <property type="match status" value="1"/>
</dbReference>
<dbReference type="InterPro" id="IPR000996">
    <property type="entry name" value="Clathrin_L-chain"/>
</dbReference>
<sequence length="226" mass="24795">MSYFPSLEEIDGGVTEARSIDDAGANGSSGDVLDFGVPDSEADFVAREKAVLGDSDAAALTTDGGDLLNGDAPEELIGGESAAFSAQSFETPVATDYEAPAPVEEEEPDVIKEWRERRELAIQRRDEQSEAKKKETREAAKQAIDDFYENYNDKKEKAIAQTREEEAEFIKSQESTVSGGTTWERIAKLVDLSEKNARTAKYDKTRFRELLLSLKNDPNAPGAKGY</sequence>
<keyword evidence="9" id="KW-1185">Reference proteome</keyword>
<keyword evidence="5 6" id="KW-0968">Cytoplasmic vesicle</keyword>
<keyword evidence="4 6" id="KW-0168">Coated pit</keyword>
<reference evidence="8 9" key="1">
    <citation type="submission" date="2024-03" db="EMBL/GenBank/DDBJ databases">
        <title>Genome-scale model development and genomic sequencing of the oleaginous clade Lipomyces.</title>
        <authorList>
            <consortium name="Lawrence Berkeley National Laboratory"/>
            <person name="Czajka J.J."/>
            <person name="Han Y."/>
            <person name="Kim J."/>
            <person name="Mondo S.J."/>
            <person name="Hofstad B.A."/>
            <person name="Robles A."/>
            <person name="Haridas S."/>
            <person name="Riley R."/>
            <person name="LaButti K."/>
            <person name="Pangilinan J."/>
            <person name="Andreopoulos W."/>
            <person name="Lipzen A."/>
            <person name="Yan J."/>
            <person name="Wang M."/>
            <person name="Ng V."/>
            <person name="Grigoriev I.V."/>
            <person name="Spatafora J.W."/>
            <person name="Magnuson J.K."/>
            <person name="Baker S.E."/>
            <person name="Pomraning K.R."/>
        </authorList>
    </citation>
    <scope>NUCLEOTIDE SEQUENCE [LARGE SCALE GENOMIC DNA]</scope>
    <source>
        <strain evidence="8 9">Phaff 52-87</strain>
    </source>
</reference>
<organism evidence="8 9">
    <name type="scientific">Myxozyma melibiosi</name>
    <dbReference type="NCBI Taxonomy" id="54550"/>
    <lineage>
        <taxon>Eukaryota</taxon>
        <taxon>Fungi</taxon>
        <taxon>Dikarya</taxon>
        <taxon>Ascomycota</taxon>
        <taxon>Saccharomycotina</taxon>
        <taxon>Lipomycetes</taxon>
        <taxon>Lipomycetales</taxon>
        <taxon>Lipomycetaceae</taxon>
        <taxon>Myxozyma</taxon>
    </lineage>
</organism>
<comment type="subcellular location">
    <subcellularLocation>
        <location evidence="1 6">Cytoplasmic vesicle membrane</location>
        <topology evidence="1 6">Peripheral membrane protein</topology>
        <orientation evidence="1 6">Cytoplasmic side</orientation>
    </subcellularLocation>
    <subcellularLocation>
        <location evidence="6">Membrane</location>
        <location evidence="6">Coated pit</location>
        <topology evidence="6">Peripheral membrane protein</topology>
        <orientation evidence="6">Cytoplasmic side</orientation>
    </subcellularLocation>
    <text evidence="6">Cytoplasmic face of coated pits and vesicles.</text>
</comment>
<evidence type="ECO:0000256" key="6">
    <source>
        <dbReference type="RuleBase" id="RU363137"/>
    </source>
</evidence>
<comment type="function">
    <text evidence="6">Clathrin is the major protein of the polyhedral coat of coated pits and vesicles.</text>
</comment>
<proteinExistence type="inferred from homology"/>
<dbReference type="EMBL" id="JBBJBU010000010">
    <property type="protein sequence ID" value="KAK7203753.1"/>
    <property type="molecule type" value="Genomic_DNA"/>
</dbReference>
<accession>A0ABR1F1N7</accession>
<evidence type="ECO:0000256" key="4">
    <source>
        <dbReference type="ARBA" id="ARBA00023176"/>
    </source>
</evidence>
<evidence type="ECO:0000256" key="3">
    <source>
        <dbReference type="ARBA" id="ARBA00023136"/>
    </source>
</evidence>
<evidence type="ECO:0000256" key="5">
    <source>
        <dbReference type="ARBA" id="ARBA00023329"/>
    </source>
</evidence>
<name>A0ABR1F1N7_9ASCO</name>
<evidence type="ECO:0000313" key="8">
    <source>
        <dbReference type="EMBL" id="KAK7203753.1"/>
    </source>
</evidence>
<comment type="caution">
    <text evidence="8">The sequence shown here is derived from an EMBL/GenBank/DDBJ whole genome shotgun (WGS) entry which is preliminary data.</text>
</comment>
<dbReference type="RefSeq" id="XP_064766786.1">
    <property type="nucleotide sequence ID" value="XM_064915240.1"/>
</dbReference>
<dbReference type="PANTHER" id="PTHR10639">
    <property type="entry name" value="CLATHRIN LIGHT CHAIN"/>
    <property type="match status" value="1"/>
</dbReference>
<keyword evidence="7" id="KW-0175">Coiled coil</keyword>